<feature type="compositionally biased region" description="Pro residues" evidence="1">
    <location>
        <begin position="143"/>
        <end position="153"/>
    </location>
</feature>
<evidence type="ECO:0000313" key="4">
    <source>
        <dbReference type="Proteomes" id="UP000255233"/>
    </source>
</evidence>
<accession>A0A379MN55</accession>
<feature type="region of interest" description="Disordered" evidence="1">
    <location>
        <begin position="139"/>
        <end position="171"/>
    </location>
</feature>
<sequence>MHTVSAILRRALLQHRSPVAVEGIGTLHTVRSGARFLSGQRLDPPRRMPELVASEAGDLPLTSLVAAELSVDASIAEEMCREWLEGTYAQAAVNGLPAGSLFLEGIGTIQADPERGFEFFADPELLEMLNPLPAEPLVVPSPARRPMPGPQPGYPAYGGRRRPPRRRPKGKNPHNYTLSVFAVLVVLAALGYLCYYLWAHTDLFSAFLPR</sequence>
<reference evidence="3 4" key="1">
    <citation type="submission" date="2018-06" db="EMBL/GenBank/DDBJ databases">
        <authorList>
            <consortium name="Pathogen Informatics"/>
            <person name="Doyle S."/>
        </authorList>
    </citation>
    <scope>NUCLEOTIDE SEQUENCE [LARGE SCALE GENOMIC DNA]</scope>
    <source>
        <strain evidence="3 4">NCTC11190</strain>
    </source>
</reference>
<proteinExistence type="predicted"/>
<keyword evidence="2" id="KW-0472">Membrane</keyword>
<dbReference type="AlphaFoldDB" id="A0A379MN55"/>
<gene>
    <name evidence="3" type="ORF">NCTC11190_00246</name>
</gene>
<keyword evidence="2" id="KW-0812">Transmembrane</keyword>
<name>A0A379MN55_9BACT</name>
<dbReference type="STRING" id="880526.GCA_000427365_01196"/>
<keyword evidence="2" id="KW-1133">Transmembrane helix</keyword>
<keyword evidence="4" id="KW-1185">Reference proteome</keyword>
<feature type="compositionally biased region" description="Basic residues" evidence="1">
    <location>
        <begin position="159"/>
        <end position="171"/>
    </location>
</feature>
<evidence type="ECO:0000256" key="1">
    <source>
        <dbReference type="SAM" id="MobiDB-lite"/>
    </source>
</evidence>
<feature type="transmembrane region" description="Helical" evidence="2">
    <location>
        <begin position="176"/>
        <end position="198"/>
    </location>
</feature>
<organism evidence="3 4">
    <name type="scientific">Rikenella microfusus</name>
    <dbReference type="NCBI Taxonomy" id="28139"/>
    <lineage>
        <taxon>Bacteria</taxon>
        <taxon>Pseudomonadati</taxon>
        <taxon>Bacteroidota</taxon>
        <taxon>Bacteroidia</taxon>
        <taxon>Bacteroidales</taxon>
        <taxon>Rikenellaceae</taxon>
        <taxon>Rikenella</taxon>
    </lineage>
</organism>
<dbReference type="OrthoDB" id="9944203at2"/>
<evidence type="ECO:0000256" key="2">
    <source>
        <dbReference type="SAM" id="Phobius"/>
    </source>
</evidence>
<dbReference type="RefSeq" id="WP_027290916.1">
    <property type="nucleotide sequence ID" value="NZ_DBEWVC010000016.1"/>
</dbReference>
<protein>
    <recommendedName>
        <fullName evidence="5">CCDC81-like prokaryotic HU domain-containing protein</fullName>
    </recommendedName>
</protein>
<evidence type="ECO:0008006" key="5">
    <source>
        <dbReference type="Google" id="ProtNLM"/>
    </source>
</evidence>
<dbReference type="Proteomes" id="UP000255233">
    <property type="component" value="Unassembled WGS sequence"/>
</dbReference>
<evidence type="ECO:0000313" key="3">
    <source>
        <dbReference type="EMBL" id="SUE33051.1"/>
    </source>
</evidence>
<dbReference type="EMBL" id="UGVL01000001">
    <property type="protein sequence ID" value="SUE33051.1"/>
    <property type="molecule type" value="Genomic_DNA"/>
</dbReference>